<keyword evidence="4" id="KW-0804">Transcription</keyword>
<dbReference type="SUPFAM" id="SSF46785">
    <property type="entry name" value="Winged helix' DNA-binding domain"/>
    <property type="match status" value="1"/>
</dbReference>
<dbReference type="RefSeq" id="WP_027312430.1">
    <property type="nucleotide sequence ID" value="NZ_JBHLZN010000003.1"/>
</dbReference>
<sequence>MDLYQLRTLVRVAQEGSITRASESLHLSQPAVSAHIKALEDSLGLLLFERHAQGMLLTPQGEQLVAKAELILQAHQQLLLEATRLKGELKGELRLGASSHAQPAYLGQLLLRLAQQYPELHVELRHYSQRSALLLDLDKGRLDAAFCHDQEPSPAKLISQEVACQGIFLAAPPSWDILQPPLDWSALQARPWILPSDNSGCGQAAENLFQQLGWRPQQIIRSDREAITLQLIQAEAGLGLLHADTARLAETAGQVCLLHLLPGALRLHLVYPRQRQQDVLIQAVLNALPPFN</sequence>
<evidence type="ECO:0000313" key="7">
    <source>
        <dbReference type="Proteomes" id="UP001589628"/>
    </source>
</evidence>
<keyword evidence="7" id="KW-1185">Reference proteome</keyword>
<evidence type="ECO:0000256" key="1">
    <source>
        <dbReference type="ARBA" id="ARBA00009437"/>
    </source>
</evidence>
<dbReference type="CDD" id="cd05466">
    <property type="entry name" value="PBP2_LTTR_substrate"/>
    <property type="match status" value="1"/>
</dbReference>
<dbReference type="PRINTS" id="PR00039">
    <property type="entry name" value="HTHLYSR"/>
</dbReference>
<evidence type="ECO:0000256" key="3">
    <source>
        <dbReference type="ARBA" id="ARBA00023125"/>
    </source>
</evidence>
<dbReference type="PANTHER" id="PTHR30126:SF40">
    <property type="entry name" value="HTH-TYPE TRANSCRIPTIONAL REGULATOR GLTR"/>
    <property type="match status" value="1"/>
</dbReference>
<keyword evidence="3" id="KW-0238">DNA-binding</keyword>
<keyword evidence="2" id="KW-0805">Transcription regulation</keyword>
<feature type="domain" description="HTH lysR-type" evidence="5">
    <location>
        <begin position="1"/>
        <end position="58"/>
    </location>
</feature>
<evidence type="ECO:0000259" key="5">
    <source>
        <dbReference type="PROSITE" id="PS50931"/>
    </source>
</evidence>
<dbReference type="Pfam" id="PF00126">
    <property type="entry name" value="HTH_1"/>
    <property type="match status" value="1"/>
</dbReference>
<dbReference type="SUPFAM" id="SSF53850">
    <property type="entry name" value="Periplasmic binding protein-like II"/>
    <property type="match status" value="1"/>
</dbReference>
<dbReference type="Gene3D" id="3.40.190.10">
    <property type="entry name" value="Periplasmic binding protein-like II"/>
    <property type="match status" value="2"/>
</dbReference>
<evidence type="ECO:0000313" key="6">
    <source>
        <dbReference type="EMBL" id="MFB9886716.1"/>
    </source>
</evidence>
<reference evidence="6 7" key="1">
    <citation type="submission" date="2024-09" db="EMBL/GenBank/DDBJ databases">
        <authorList>
            <person name="Sun Q."/>
            <person name="Mori K."/>
        </authorList>
    </citation>
    <scope>NUCLEOTIDE SEQUENCE [LARGE SCALE GENOMIC DNA]</scope>
    <source>
        <strain evidence="6 7">ATCC 51285</strain>
    </source>
</reference>
<gene>
    <name evidence="6" type="ORF">ACFFLH_09860</name>
</gene>
<dbReference type="InterPro" id="IPR005119">
    <property type="entry name" value="LysR_subst-bd"/>
</dbReference>
<comment type="caution">
    <text evidence="6">The sequence shown here is derived from an EMBL/GenBank/DDBJ whole genome shotgun (WGS) entry which is preliminary data.</text>
</comment>
<dbReference type="Pfam" id="PF03466">
    <property type="entry name" value="LysR_substrate"/>
    <property type="match status" value="1"/>
</dbReference>
<dbReference type="InterPro" id="IPR036390">
    <property type="entry name" value="WH_DNA-bd_sf"/>
</dbReference>
<dbReference type="InterPro" id="IPR000847">
    <property type="entry name" value="LysR_HTH_N"/>
</dbReference>
<accession>A0ABV5ZBQ9</accession>
<dbReference type="PANTHER" id="PTHR30126">
    <property type="entry name" value="HTH-TYPE TRANSCRIPTIONAL REGULATOR"/>
    <property type="match status" value="1"/>
</dbReference>
<evidence type="ECO:0000256" key="2">
    <source>
        <dbReference type="ARBA" id="ARBA00023015"/>
    </source>
</evidence>
<name>A0ABV5ZBQ9_9GAMM</name>
<protein>
    <submittedName>
        <fullName evidence="6">LysR family transcriptional regulator</fullName>
    </submittedName>
</protein>
<dbReference type="PROSITE" id="PS50931">
    <property type="entry name" value="HTH_LYSR"/>
    <property type="match status" value="1"/>
</dbReference>
<comment type="similarity">
    <text evidence="1">Belongs to the LysR transcriptional regulatory family.</text>
</comment>
<organism evidence="6 7">
    <name type="scientific">Balneatrix alpica</name>
    <dbReference type="NCBI Taxonomy" id="75684"/>
    <lineage>
        <taxon>Bacteria</taxon>
        <taxon>Pseudomonadati</taxon>
        <taxon>Pseudomonadota</taxon>
        <taxon>Gammaproteobacteria</taxon>
        <taxon>Oceanospirillales</taxon>
        <taxon>Balneatrichaceae</taxon>
        <taxon>Balneatrix</taxon>
    </lineage>
</organism>
<dbReference type="InterPro" id="IPR036388">
    <property type="entry name" value="WH-like_DNA-bd_sf"/>
</dbReference>
<dbReference type="Gene3D" id="1.10.10.10">
    <property type="entry name" value="Winged helix-like DNA-binding domain superfamily/Winged helix DNA-binding domain"/>
    <property type="match status" value="1"/>
</dbReference>
<evidence type="ECO:0000256" key="4">
    <source>
        <dbReference type="ARBA" id="ARBA00023163"/>
    </source>
</evidence>
<dbReference type="Proteomes" id="UP001589628">
    <property type="component" value="Unassembled WGS sequence"/>
</dbReference>
<dbReference type="EMBL" id="JBHLZN010000003">
    <property type="protein sequence ID" value="MFB9886716.1"/>
    <property type="molecule type" value="Genomic_DNA"/>
</dbReference>
<proteinExistence type="inferred from homology"/>